<dbReference type="PANTHER" id="PTHR16487:SF0">
    <property type="entry name" value="PROTEIN PHOSPHATASE 4 REGULATORY SUBUNIT 2-RELATED"/>
    <property type="match status" value="1"/>
</dbReference>
<dbReference type="GO" id="GO:0005737">
    <property type="term" value="C:cytoplasm"/>
    <property type="evidence" value="ECO:0007669"/>
    <property type="project" value="TreeGrafter"/>
</dbReference>
<feature type="region of interest" description="Disordered" evidence="2">
    <location>
        <begin position="204"/>
        <end position="231"/>
    </location>
</feature>
<dbReference type="InterPro" id="IPR015267">
    <property type="entry name" value="PPP4R2"/>
</dbReference>
<evidence type="ECO:0000256" key="1">
    <source>
        <dbReference type="ARBA" id="ARBA00009207"/>
    </source>
</evidence>
<dbReference type="GO" id="GO:0030289">
    <property type="term" value="C:protein phosphatase 4 complex"/>
    <property type="evidence" value="ECO:0007669"/>
    <property type="project" value="InterPro"/>
</dbReference>
<sequence length="231" mass="25330">MDEKTYTEAKQALETFDAESTAIEGPLATIIPEIAKHGCVWFDWKGLCSLLKARIMSATAEMNAAFPDCQEDIEGESFDHYRLRLIGLLDSLDGPPFTIQRLCELLHTGSAMYRSSRKYLYALEKLVSVSSTVPVVGFGEQPPKAGEGDDEEDDEGDEGDFVFGLPGKGTGLSDSLELYQQHFGMKPGPITDGEEEMLGEVITEQGERIITSPPHLPPSSRQPEASNEKEA</sequence>
<name>A0A7S3G6C1_9EUKA</name>
<organism evidence="3">
    <name type="scientific">Palpitomonas bilix</name>
    <dbReference type="NCBI Taxonomy" id="652834"/>
    <lineage>
        <taxon>Eukaryota</taxon>
        <taxon>Eukaryota incertae sedis</taxon>
    </lineage>
</organism>
<evidence type="ECO:0000313" key="3">
    <source>
        <dbReference type="EMBL" id="CAE0248704.1"/>
    </source>
</evidence>
<dbReference type="AlphaFoldDB" id="A0A7S3G6C1"/>
<feature type="region of interest" description="Disordered" evidence="2">
    <location>
        <begin position="137"/>
        <end position="166"/>
    </location>
</feature>
<dbReference type="GO" id="GO:0005634">
    <property type="term" value="C:nucleus"/>
    <property type="evidence" value="ECO:0007669"/>
    <property type="project" value="TreeGrafter"/>
</dbReference>
<evidence type="ECO:0000256" key="2">
    <source>
        <dbReference type="SAM" id="MobiDB-lite"/>
    </source>
</evidence>
<comment type="similarity">
    <text evidence="1">Belongs to the PPP4R2 family.</text>
</comment>
<accession>A0A7S3G6C1</accession>
<dbReference type="PANTHER" id="PTHR16487">
    <property type="entry name" value="PPP4R2-RELATED PROTEIN"/>
    <property type="match status" value="1"/>
</dbReference>
<dbReference type="EMBL" id="HBIB01016870">
    <property type="protein sequence ID" value="CAE0248704.1"/>
    <property type="molecule type" value="Transcribed_RNA"/>
</dbReference>
<gene>
    <name evidence="3" type="ORF">PBIL07802_LOCUS10900</name>
</gene>
<proteinExistence type="inferred from homology"/>
<feature type="compositionally biased region" description="Acidic residues" evidence="2">
    <location>
        <begin position="148"/>
        <end position="160"/>
    </location>
</feature>
<dbReference type="Pfam" id="PF09184">
    <property type="entry name" value="PPP4R2"/>
    <property type="match status" value="1"/>
</dbReference>
<dbReference type="GO" id="GO:0019888">
    <property type="term" value="F:protein phosphatase regulator activity"/>
    <property type="evidence" value="ECO:0007669"/>
    <property type="project" value="InterPro"/>
</dbReference>
<reference evidence="3" key="1">
    <citation type="submission" date="2021-01" db="EMBL/GenBank/DDBJ databases">
        <authorList>
            <person name="Corre E."/>
            <person name="Pelletier E."/>
            <person name="Niang G."/>
            <person name="Scheremetjew M."/>
            <person name="Finn R."/>
            <person name="Kale V."/>
            <person name="Holt S."/>
            <person name="Cochrane G."/>
            <person name="Meng A."/>
            <person name="Brown T."/>
            <person name="Cohen L."/>
        </authorList>
    </citation>
    <scope>NUCLEOTIDE SEQUENCE</scope>
    <source>
        <strain evidence="3">NIES-2562</strain>
    </source>
</reference>
<evidence type="ECO:0008006" key="4">
    <source>
        <dbReference type="Google" id="ProtNLM"/>
    </source>
</evidence>
<protein>
    <recommendedName>
        <fullName evidence="4">Serine/threonine-protein phosphatase 4 regulatory subunit 2</fullName>
    </recommendedName>
</protein>